<dbReference type="SMART" id="SM00387">
    <property type="entry name" value="HATPase_c"/>
    <property type="match status" value="1"/>
</dbReference>
<dbReference type="SMART" id="SM00448">
    <property type="entry name" value="REC"/>
    <property type="match status" value="1"/>
</dbReference>
<dbReference type="SUPFAM" id="SSF55874">
    <property type="entry name" value="ATPase domain of HSP90 chaperone/DNA topoisomerase II/histidine kinase"/>
    <property type="match status" value="1"/>
</dbReference>
<dbReference type="GO" id="GO:0005886">
    <property type="term" value="C:plasma membrane"/>
    <property type="evidence" value="ECO:0007669"/>
    <property type="project" value="TreeGrafter"/>
</dbReference>
<evidence type="ECO:0000256" key="2">
    <source>
        <dbReference type="ARBA" id="ARBA00012438"/>
    </source>
</evidence>
<sequence>MRIENRKKYIAVLMTILCIIMLFPQRISAVVEDPQRETVRVGFFEMNGYHMQKMLEDGEVDLVISERKTPEREEIFDYSRPIGSNECMVTIRKNNHAIIAQYSSADNPLMILCDPTRKPYSYIEDGEIKTVATVDQGDAGSIEDIYAPDAKKIIYPSREDAMEAVKAGDADMTLKMLVQLHPRALLILTGVMLLLVIIVGVQWLKLRGKNNELKVSFDKINRDKHVLDKLCTDYTAVYHVELNSGEFETLKIMRSSNADEVMRKAEKGMKDFDEYSQYYAQHYLAEEDRTEFIKWISCANLKAELHHTDRVAYNYKSVPGTYGKQFFSVQVINIYEDAQKMYVLMGFRYIDEIIKKEKEIQKRLQDALDELQLNNEIISAISKNYCYIARIDLQKDFFEEISNDEEMHRLTGNSGCASEKLRKDCEMQVAPEYRAYLYPFLDTSTLKERLQNEEYVSTEYRMCDGSWHRLRFIVKKRDEAGNVTHVLCTVREISDSKRREEDLLFAADAAKRESEMKTRFLATMSHDIRTPLNGIIGLVNLAEQHAEDTKMLKEIRDKMMKSLKYLVSLVNDVLDMNKIQSGDFKSKEIIFDGADMMRKILRIYDQKAVEKGIRLEVDWEKCSVKYPILLGNPVYFGRILASIMDNAIKFSSMDSTITVWGREDILENDQAVLTIWCKDQGIGMSEEFIEHAFDMFAQEKESSRSQYEGTGLGLTIAKALADKMGGTIEFQSKQGVGTTAIIKIPFKLGPQDISSKTTNYDNVSVEGMQVLVVDDNELNVEIAKCMLENSGMKVTCAADGQEAVELFEKSEPGYYGAIFMDVMMPRMDGLEATKTIRNMKRSDAWNVPIIAISANAFIEDILNSKQAGMNAHLAKPLDVNKLLEALKKCLAENSELKIREDL</sequence>
<dbReference type="InterPro" id="IPR005467">
    <property type="entry name" value="His_kinase_dom"/>
</dbReference>
<gene>
    <name evidence="13" type="primary">luxQ_1</name>
    <name evidence="13" type="ORF">RTSSTS7063_00338</name>
</gene>
<evidence type="ECO:0000259" key="12">
    <source>
        <dbReference type="PROSITE" id="PS50110"/>
    </source>
</evidence>
<dbReference type="EC" id="2.7.13.3" evidence="2"/>
<dbReference type="SUPFAM" id="SSF52172">
    <property type="entry name" value="CheY-like"/>
    <property type="match status" value="1"/>
</dbReference>
<dbReference type="Gene3D" id="3.40.50.2300">
    <property type="match status" value="1"/>
</dbReference>
<accession>A0A564SIT2</accession>
<dbReference type="Pfam" id="PF02518">
    <property type="entry name" value="HATPase_c"/>
    <property type="match status" value="1"/>
</dbReference>
<dbReference type="SUPFAM" id="SSF47384">
    <property type="entry name" value="Homodimeric domain of signal transducing histidine kinase"/>
    <property type="match status" value="1"/>
</dbReference>
<name>A0A564SIT2_9FIRM</name>
<dbReference type="Gene3D" id="1.10.287.130">
    <property type="match status" value="1"/>
</dbReference>
<dbReference type="InterPro" id="IPR001638">
    <property type="entry name" value="Solute-binding_3/MltF_N"/>
</dbReference>
<dbReference type="EMBL" id="CABHNA010000024">
    <property type="protein sequence ID" value="VUW94713.1"/>
    <property type="molecule type" value="Genomic_DNA"/>
</dbReference>
<dbReference type="GO" id="GO:0000155">
    <property type="term" value="F:phosphorelay sensor kinase activity"/>
    <property type="evidence" value="ECO:0007669"/>
    <property type="project" value="InterPro"/>
</dbReference>
<keyword evidence="5 13" id="KW-0808">Transferase</keyword>
<keyword evidence="14" id="KW-1185">Reference proteome</keyword>
<reference evidence="13 14" key="1">
    <citation type="submission" date="2019-07" db="EMBL/GenBank/DDBJ databases">
        <authorList>
            <person name="Hibberd C M."/>
            <person name="Gehrig L. J."/>
            <person name="Chang H.-W."/>
            <person name="Venkatesh S."/>
        </authorList>
    </citation>
    <scope>NUCLEOTIDE SEQUENCE [LARGE SCALE GENOMIC DNA]</scope>
    <source>
        <strain evidence="13">Ruminococcus_torques_SSTS_Bg7063</strain>
    </source>
</reference>
<dbReference type="RefSeq" id="WP_144366328.1">
    <property type="nucleotide sequence ID" value="NZ_CABHNA010000024.1"/>
</dbReference>
<protein>
    <recommendedName>
        <fullName evidence="3">Stage 0 sporulation protein A homolog</fullName>
        <ecNumber evidence="2">2.7.13.3</ecNumber>
    </recommendedName>
</protein>
<evidence type="ECO:0000256" key="8">
    <source>
        <dbReference type="ARBA" id="ARBA00024867"/>
    </source>
</evidence>
<evidence type="ECO:0000256" key="4">
    <source>
        <dbReference type="ARBA" id="ARBA00022553"/>
    </source>
</evidence>
<dbReference type="InterPro" id="IPR011006">
    <property type="entry name" value="CheY-like_superfamily"/>
</dbReference>
<proteinExistence type="predicted"/>
<dbReference type="CDD" id="cd17546">
    <property type="entry name" value="REC_hyHK_CKI1_RcsC-like"/>
    <property type="match status" value="1"/>
</dbReference>
<feature type="domain" description="Histidine kinase" evidence="11">
    <location>
        <begin position="523"/>
        <end position="748"/>
    </location>
</feature>
<dbReference type="InterPro" id="IPR001789">
    <property type="entry name" value="Sig_transdc_resp-reg_receiver"/>
</dbReference>
<evidence type="ECO:0000256" key="9">
    <source>
        <dbReference type="PROSITE-ProRule" id="PRU00169"/>
    </source>
</evidence>
<feature type="domain" description="Response regulatory" evidence="12">
    <location>
        <begin position="769"/>
        <end position="890"/>
    </location>
</feature>
<dbReference type="Pfam" id="PF00072">
    <property type="entry name" value="Response_reg"/>
    <property type="match status" value="1"/>
</dbReference>
<dbReference type="CDD" id="cd00082">
    <property type="entry name" value="HisKA"/>
    <property type="match status" value="1"/>
</dbReference>
<dbReference type="Proteomes" id="UP000363661">
    <property type="component" value="Unassembled WGS sequence"/>
</dbReference>
<dbReference type="Gene3D" id="3.40.190.10">
    <property type="entry name" value="Periplasmic binding protein-like II"/>
    <property type="match status" value="2"/>
</dbReference>
<dbReference type="Gene3D" id="3.30.565.10">
    <property type="entry name" value="Histidine kinase-like ATPase, C-terminal domain"/>
    <property type="match status" value="1"/>
</dbReference>
<dbReference type="PROSITE" id="PS50110">
    <property type="entry name" value="RESPONSE_REGULATORY"/>
    <property type="match status" value="1"/>
</dbReference>
<keyword evidence="10" id="KW-1133">Transmembrane helix</keyword>
<dbReference type="PANTHER" id="PTHR43047:SF72">
    <property type="entry name" value="OSMOSENSING HISTIDINE PROTEIN KINASE SLN1"/>
    <property type="match status" value="1"/>
</dbReference>
<dbReference type="Gene3D" id="3.30.450.20">
    <property type="entry name" value="PAS domain"/>
    <property type="match status" value="1"/>
</dbReference>
<feature type="transmembrane region" description="Helical" evidence="10">
    <location>
        <begin position="184"/>
        <end position="204"/>
    </location>
</feature>
<dbReference type="SMART" id="SM00388">
    <property type="entry name" value="HisKA"/>
    <property type="match status" value="1"/>
</dbReference>
<keyword evidence="7" id="KW-0902">Two-component regulatory system</keyword>
<keyword evidence="6 13" id="KW-0418">Kinase</keyword>
<evidence type="ECO:0000256" key="7">
    <source>
        <dbReference type="ARBA" id="ARBA00023012"/>
    </source>
</evidence>
<dbReference type="InterPro" id="IPR036097">
    <property type="entry name" value="HisK_dim/P_sf"/>
</dbReference>
<evidence type="ECO:0000256" key="6">
    <source>
        <dbReference type="ARBA" id="ARBA00022777"/>
    </source>
</evidence>
<dbReference type="PROSITE" id="PS50109">
    <property type="entry name" value="HIS_KIN"/>
    <property type="match status" value="1"/>
</dbReference>
<evidence type="ECO:0000256" key="1">
    <source>
        <dbReference type="ARBA" id="ARBA00000085"/>
    </source>
</evidence>
<evidence type="ECO:0000259" key="11">
    <source>
        <dbReference type="PROSITE" id="PS50109"/>
    </source>
</evidence>
<dbReference type="PANTHER" id="PTHR43047">
    <property type="entry name" value="TWO-COMPONENT HISTIDINE PROTEIN KINASE"/>
    <property type="match status" value="1"/>
</dbReference>
<keyword evidence="4 9" id="KW-0597">Phosphoprotein</keyword>
<evidence type="ECO:0000313" key="13">
    <source>
        <dbReference type="EMBL" id="VUW94713.1"/>
    </source>
</evidence>
<dbReference type="GO" id="GO:0009927">
    <property type="term" value="F:histidine phosphotransfer kinase activity"/>
    <property type="evidence" value="ECO:0007669"/>
    <property type="project" value="TreeGrafter"/>
</dbReference>
<organism evidence="13 14">
    <name type="scientific">[Ruminococcus] torques</name>
    <dbReference type="NCBI Taxonomy" id="33039"/>
    <lineage>
        <taxon>Bacteria</taxon>
        <taxon>Bacillati</taxon>
        <taxon>Bacillota</taxon>
        <taxon>Clostridia</taxon>
        <taxon>Lachnospirales</taxon>
        <taxon>Lachnospiraceae</taxon>
        <taxon>Mediterraneibacter</taxon>
    </lineage>
</organism>
<comment type="function">
    <text evidence="8">May play the central regulatory role in sporulation. It may be an element of the effector pathway responsible for the activation of sporulation genes in response to nutritional stress. Spo0A may act in concert with spo0H (a sigma factor) to control the expression of some genes that are critical to the sporulation process.</text>
</comment>
<evidence type="ECO:0000256" key="10">
    <source>
        <dbReference type="SAM" id="Phobius"/>
    </source>
</evidence>
<comment type="catalytic activity">
    <reaction evidence="1">
        <text>ATP + protein L-histidine = ADP + protein N-phospho-L-histidine.</text>
        <dbReference type="EC" id="2.7.13.3"/>
    </reaction>
</comment>
<evidence type="ECO:0000256" key="3">
    <source>
        <dbReference type="ARBA" id="ARBA00018672"/>
    </source>
</evidence>
<evidence type="ECO:0000313" key="14">
    <source>
        <dbReference type="Proteomes" id="UP000363661"/>
    </source>
</evidence>
<dbReference type="InterPro" id="IPR004358">
    <property type="entry name" value="Sig_transdc_His_kin-like_C"/>
</dbReference>
<dbReference type="SUPFAM" id="SSF53850">
    <property type="entry name" value="Periplasmic binding protein-like II"/>
    <property type="match status" value="1"/>
</dbReference>
<evidence type="ECO:0000256" key="5">
    <source>
        <dbReference type="ARBA" id="ARBA00022679"/>
    </source>
</evidence>
<dbReference type="AlphaFoldDB" id="A0A564SIT2"/>
<dbReference type="Pfam" id="PF00512">
    <property type="entry name" value="HisKA"/>
    <property type="match status" value="1"/>
</dbReference>
<dbReference type="InterPro" id="IPR003661">
    <property type="entry name" value="HisK_dim/P_dom"/>
</dbReference>
<keyword evidence="10" id="KW-0812">Transmembrane</keyword>
<dbReference type="Pfam" id="PF00497">
    <property type="entry name" value="SBP_bac_3"/>
    <property type="match status" value="1"/>
</dbReference>
<keyword evidence="10" id="KW-0472">Membrane</keyword>
<dbReference type="InterPro" id="IPR036890">
    <property type="entry name" value="HATPase_C_sf"/>
</dbReference>
<feature type="modified residue" description="4-aspartylphosphate" evidence="9">
    <location>
        <position position="821"/>
    </location>
</feature>
<dbReference type="PRINTS" id="PR00344">
    <property type="entry name" value="BCTRLSENSOR"/>
</dbReference>
<dbReference type="InterPro" id="IPR003594">
    <property type="entry name" value="HATPase_dom"/>
</dbReference>